<evidence type="ECO:0000313" key="2">
    <source>
        <dbReference type="Proteomes" id="UP000016480"/>
    </source>
</evidence>
<reference evidence="1 2" key="1">
    <citation type="journal article" date="2012" name="J. Bacteriol.">
        <title>Genome sequence of the cycloprodigiosin-producing bacterial strain Pseudoalteromonas rubra ATCC 29570(T).</title>
        <authorList>
            <person name="Xie B.B."/>
            <person name="Shu Y.L."/>
            <person name="Qin Q.L."/>
            <person name="Rong J.C."/>
            <person name="Zhang X.Y."/>
            <person name="Chen X.L."/>
            <person name="Zhou B.C."/>
            <person name="Zhang Y.Z."/>
        </authorList>
    </citation>
    <scope>NUCLEOTIDE SEQUENCE [LARGE SCALE GENOMIC DNA]</scope>
    <source>
        <strain evidence="1 2">DSM 6842</strain>
    </source>
</reference>
<accession>A0A8T0BZX3</accession>
<evidence type="ECO:0000313" key="1">
    <source>
        <dbReference type="EMBL" id="KAF7781024.1"/>
    </source>
</evidence>
<gene>
    <name evidence="1" type="ORF">PRUB_b0101</name>
</gene>
<dbReference type="EMBL" id="AHCD03000044">
    <property type="protein sequence ID" value="KAF7781024.1"/>
    <property type="molecule type" value="Genomic_DNA"/>
</dbReference>
<dbReference type="Proteomes" id="UP000016480">
    <property type="component" value="Unassembled WGS sequence"/>
</dbReference>
<proteinExistence type="predicted"/>
<sequence>MMAMSLAPHLIYGGIWIAPSIPLKHGLFRILITVSGKQREDGYSMTMRQVIAAFNVSL</sequence>
<protein>
    <submittedName>
        <fullName evidence="1">Uncharacterized protein</fullName>
    </submittedName>
</protein>
<dbReference type="AlphaFoldDB" id="A0A8T0BZX3"/>
<comment type="caution">
    <text evidence="1">The sequence shown here is derived from an EMBL/GenBank/DDBJ whole genome shotgun (WGS) entry which is preliminary data.</text>
</comment>
<organism evidence="1 2">
    <name type="scientific">Pseudoalteromonas rubra</name>
    <dbReference type="NCBI Taxonomy" id="43658"/>
    <lineage>
        <taxon>Bacteria</taxon>
        <taxon>Pseudomonadati</taxon>
        <taxon>Pseudomonadota</taxon>
        <taxon>Gammaproteobacteria</taxon>
        <taxon>Alteromonadales</taxon>
        <taxon>Pseudoalteromonadaceae</taxon>
        <taxon>Pseudoalteromonas</taxon>
    </lineage>
</organism>
<name>A0A8T0BZX3_9GAMM</name>